<dbReference type="SUPFAM" id="SSF55874">
    <property type="entry name" value="ATPase domain of HSP90 chaperone/DNA topoisomerase II/histidine kinase"/>
    <property type="match status" value="1"/>
</dbReference>
<dbReference type="EMBL" id="CP025299">
    <property type="protein sequence ID" value="AUG29830.1"/>
    <property type="molecule type" value="Genomic_DNA"/>
</dbReference>
<feature type="domain" description="Signal transduction histidine kinase subgroup 3 dimerisation and phosphoacceptor" evidence="9">
    <location>
        <begin position="207"/>
        <end position="268"/>
    </location>
</feature>
<name>A0A134DHP7_9MICO</name>
<dbReference type="Gene3D" id="3.30.565.10">
    <property type="entry name" value="Histidine kinase-like ATPase, C-terminal domain"/>
    <property type="match status" value="1"/>
</dbReference>
<proteinExistence type="predicted"/>
<gene>
    <name evidence="10" type="ORF">CXR34_10480</name>
</gene>
<dbReference type="PANTHER" id="PTHR24421:SF10">
    <property type="entry name" value="NITRATE_NITRITE SENSOR PROTEIN NARQ"/>
    <property type="match status" value="1"/>
</dbReference>
<dbReference type="STRING" id="162426.RM52_09605"/>
<dbReference type="Gene3D" id="1.20.5.1930">
    <property type="match status" value="1"/>
</dbReference>
<dbReference type="GO" id="GO:0005524">
    <property type="term" value="F:ATP binding"/>
    <property type="evidence" value="ECO:0007669"/>
    <property type="project" value="UniProtKB-KW"/>
</dbReference>
<keyword evidence="5" id="KW-0547">Nucleotide-binding</keyword>
<evidence type="ECO:0000256" key="6">
    <source>
        <dbReference type="ARBA" id="ARBA00022777"/>
    </source>
</evidence>
<dbReference type="CDD" id="cd16917">
    <property type="entry name" value="HATPase_UhpB-NarQ-NarX-like"/>
    <property type="match status" value="1"/>
</dbReference>
<sequence>MDSSSVSSSEGAHSRDNREVTSVRENLLRFVRAPFWAYQPLRPAARRIVIILAAVALILDSLFRATSGGPGNIISAAITTSITLSVALFAWRPPVAAIVLVVAALLAGVTGIADSLLAGAAILGLVAFSCSGLLTAVYFVAWLVWLVAVVWRPDSVFQPLGGLIVAILSVVSLMIGLAIRQQYERAQSLALQLEVSEREVAEQLKHERDLIADELHDIVAHEITIVALHAAVLDRTEDVQTRSQSQTAIREAAVQALTDIRRVLGMVRGEENLSPDRVSSPDGINGTIAAVTKELGQAGIQVHADIPADLRLPSASLVALTRVIRESATNVLKHATGAHNVKIVLRVERGWVHLTFADDSPPARTAGLPASGYGIMRLRERFRLFGGTFESERKSNGWVVSASLPLTG</sequence>
<protein>
    <recommendedName>
        <fullName evidence="2">histidine kinase</fullName>
        <ecNumber evidence="2">2.7.13.3</ecNumber>
    </recommendedName>
</protein>
<dbReference type="GO" id="GO:0046983">
    <property type="term" value="F:protein dimerization activity"/>
    <property type="evidence" value="ECO:0007669"/>
    <property type="project" value="InterPro"/>
</dbReference>
<evidence type="ECO:0000256" key="8">
    <source>
        <dbReference type="ARBA" id="ARBA00023012"/>
    </source>
</evidence>
<evidence type="ECO:0000256" key="7">
    <source>
        <dbReference type="ARBA" id="ARBA00022840"/>
    </source>
</evidence>
<dbReference type="InterPro" id="IPR036890">
    <property type="entry name" value="HATPase_C_sf"/>
</dbReference>
<dbReference type="Pfam" id="PF07730">
    <property type="entry name" value="HisKA_3"/>
    <property type="match status" value="1"/>
</dbReference>
<evidence type="ECO:0000256" key="1">
    <source>
        <dbReference type="ARBA" id="ARBA00000085"/>
    </source>
</evidence>
<evidence type="ECO:0000256" key="5">
    <source>
        <dbReference type="ARBA" id="ARBA00022741"/>
    </source>
</evidence>
<dbReference type="InterPro" id="IPR011712">
    <property type="entry name" value="Sig_transdc_His_kin_sub3_dim/P"/>
</dbReference>
<accession>A0A134DHP7</accession>
<dbReference type="GO" id="GO:0000155">
    <property type="term" value="F:phosphorelay sensor kinase activity"/>
    <property type="evidence" value="ECO:0007669"/>
    <property type="project" value="InterPro"/>
</dbReference>
<comment type="catalytic activity">
    <reaction evidence="1">
        <text>ATP + protein L-histidine = ADP + protein N-phospho-L-histidine.</text>
        <dbReference type="EC" id="2.7.13.3"/>
    </reaction>
</comment>
<keyword evidence="6 10" id="KW-0418">Kinase</keyword>
<keyword evidence="8" id="KW-0902">Two-component regulatory system</keyword>
<dbReference type="GO" id="GO:0016020">
    <property type="term" value="C:membrane"/>
    <property type="evidence" value="ECO:0007669"/>
    <property type="project" value="InterPro"/>
</dbReference>
<dbReference type="Proteomes" id="UP000233276">
    <property type="component" value="Chromosome"/>
</dbReference>
<keyword evidence="7" id="KW-0067">ATP-binding</keyword>
<dbReference type="OrthoDB" id="3253720at2"/>
<organism evidence="10">
    <name type="scientific">Microbacterium hominis</name>
    <dbReference type="NCBI Taxonomy" id="162426"/>
    <lineage>
        <taxon>Bacteria</taxon>
        <taxon>Bacillati</taxon>
        <taxon>Actinomycetota</taxon>
        <taxon>Actinomycetes</taxon>
        <taxon>Micrococcales</taxon>
        <taxon>Microbacteriaceae</taxon>
        <taxon>Microbacterium</taxon>
    </lineage>
</organism>
<dbReference type="AlphaFoldDB" id="A0A134DHP7"/>
<evidence type="ECO:0000259" key="9">
    <source>
        <dbReference type="Pfam" id="PF07730"/>
    </source>
</evidence>
<keyword evidence="4" id="KW-0808">Transferase</keyword>
<keyword evidence="3" id="KW-0597">Phosphoprotein</keyword>
<evidence type="ECO:0000256" key="2">
    <source>
        <dbReference type="ARBA" id="ARBA00012438"/>
    </source>
</evidence>
<dbReference type="KEGG" id="mhos:CXR34_10480"/>
<evidence type="ECO:0000256" key="4">
    <source>
        <dbReference type="ARBA" id="ARBA00022679"/>
    </source>
</evidence>
<evidence type="ECO:0000256" key="3">
    <source>
        <dbReference type="ARBA" id="ARBA00022553"/>
    </source>
</evidence>
<reference evidence="10" key="1">
    <citation type="submission" date="2017-12" db="EMBL/GenBank/DDBJ databases">
        <title>Isolation and characterization of estrogens degradatiion strain Microbacterium hominis SJTG1.</title>
        <authorList>
            <person name="Xiong W."/>
            <person name="Yin C."/>
            <person name="Zheng D."/>
            <person name="Liang R."/>
        </authorList>
    </citation>
    <scope>NUCLEOTIDE SEQUENCE [LARGE SCALE GENOMIC DNA]</scope>
    <source>
        <strain evidence="10">SJTG1</strain>
    </source>
</reference>
<dbReference type="PANTHER" id="PTHR24421">
    <property type="entry name" value="NITRATE/NITRITE SENSOR PROTEIN NARX-RELATED"/>
    <property type="match status" value="1"/>
</dbReference>
<evidence type="ECO:0000313" key="10">
    <source>
        <dbReference type="EMBL" id="AUG29830.1"/>
    </source>
</evidence>
<dbReference type="InterPro" id="IPR050482">
    <property type="entry name" value="Sensor_HK_TwoCompSys"/>
</dbReference>
<dbReference type="EC" id="2.7.13.3" evidence="2"/>